<dbReference type="RefSeq" id="WP_378054792.1">
    <property type="nucleotide sequence ID" value="NZ_JBHSIS010000002.1"/>
</dbReference>
<evidence type="ECO:0000313" key="2">
    <source>
        <dbReference type="EMBL" id="MFC4852839.1"/>
    </source>
</evidence>
<dbReference type="InterPro" id="IPR002477">
    <property type="entry name" value="Peptidoglycan-bd-like"/>
</dbReference>
<organism evidence="2 3">
    <name type="scientific">Actinophytocola glycyrrhizae</name>
    <dbReference type="NCBI Taxonomy" id="2044873"/>
    <lineage>
        <taxon>Bacteria</taxon>
        <taxon>Bacillati</taxon>
        <taxon>Actinomycetota</taxon>
        <taxon>Actinomycetes</taxon>
        <taxon>Pseudonocardiales</taxon>
        <taxon>Pseudonocardiaceae</taxon>
    </lineage>
</organism>
<accession>A0ABV9RV99</accession>
<evidence type="ECO:0000313" key="3">
    <source>
        <dbReference type="Proteomes" id="UP001595859"/>
    </source>
</evidence>
<dbReference type="InterPro" id="IPR036365">
    <property type="entry name" value="PGBD-like_sf"/>
</dbReference>
<keyword evidence="3" id="KW-1185">Reference proteome</keyword>
<proteinExistence type="predicted"/>
<dbReference type="InterPro" id="IPR036366">
    <property type="entry name" value="PGBDSf"/>
</dbReference>
<name>A0ABV9RV99_9PSEU</name>
<dbReference type="Gene3D" id="1.10.101.10">
    <property type="entry name" value="PGBD-like superfamily/PGBD"/>
    <property type="match status" value="1"/>
</dbReference>
<dbReference type="Pfam" id="PF01471">
    <property type="entry name" value="PG_binding_1"/>
    <property type="match status" value="1"/>
</dbReference>
<gene>
    <name evidence="2" type="ORF">ACFPCV_04925</name>
</gene>
<protein>
    <submittedName>
        <fullName evidence="2">Peptidoglycan-binding protein</fullName>
    </submittedName>
</protein>
<dbReference type="EMBL" id="JBHSIS010000002">
    <property type="protein sequence ID" value="MFC4852839.1"/>
    <property type="molecule type" value="Genomic_DNA"/>
</dbReference>
<comment type="caution">
    <text evidence="2">The sequence shown here is derived from an EMBL/GenBank/DDBJ whole genome shotgun (WGS) entry which is preliminary data.</text>
</comment>
<dbReference type="SUPFAM" id="SSF47090">
    <property type="entry name" value="PGBD-like"/>
    <property type="match status" value="1"/>
</dbReference>
<evidence type="ECO:0000259" key="1">
    <source>
        <dbReference type="Pfam" id="PF01471"/>
    </source>
</evidence>
<reference evidence="3" key="1">
    <citation type="journal article" date="2019" name="Int. J. Syst. Evol. Microbiol.">
        <title>The Global Catalogue of Microorganisms (GCM) 10K type strain sequencing project: providing services to taxonomists for standard genome sequencing and annotation.</title>
        <authorList>
            <consortium name="The Broad Institute Genomics Platform"/>
            <consortium name="The Broad Institute Genome Sequencing Center for Infectious Disease"/>
            <person name="Wu L."/>
            <person name="Ma J."/>
        </authorList>
    </citation>
    <scope>NUCLEOTIDE SEQUENCE [LARGE SCALE GENOMIC DNA]</scope>
    <source>
        <strain evidence="3">ZS-22-S1</strain>
    </source>
</reference>
<dbReference type="Proteomes" id="UP001595859">
    <property type="component" value="Unassembled WGS sequence"/>
</dbReference>
<sequence>MANVRLERGDEGEWVTYLQQVFESKGIDPGRVDGVFGAVLDSAVRSYQQDNQLTADGVVGESTWDKLTNVTVESLKVDWSELPWLAALAQYEATEDGMRQFLLDRGIDVKILTGQA</sequence>
<feature type="domain" description="Peptidoglycan binding-like" evidence="1">
    <location>
        <begin position="13"/>
        <end position="67"/>
    </location>
</feature>